<evidence type="ECO:0000256" key="8">
    <source>
        <dbReference type="SAM" id="Coils"/>
    </source>
</evidence>
<reference evidence="11" key="1">
    <citation type="submission" date="2018-02" db="EMBL/GenBank/DDBJ databases">
        <title>Firefly genomes illuminate parallel origins of bioluminescence in beetles.</title>
        <authorList>
            <person name="Fallon T.R."/>
            <person name="Lower S.E.S."/>
            <person name="Behringer M."/>
            <person name="Weng J.-K."/>
        </authorList>
    </citation>
    <scope>NUCLEOTIDE SEQUENCE [LARGE SCALE GENOMIC DNA]</scope>
</reference>
<evidence type="ECO:0000313" key="11">
    <source>
        <dbReference type="Proteomes" id="UP000239250"/>
    </source>
</evidence>
<dbReference type="Proteomes" id="UP000239250">
    <property type="component" value="Chromosome"/>
</dbReference>
<dbReference type="GO" id="GO:0005886">
    <property type="term" value="C:plasma membrane"/>
    <property type="evidence" value="ECO:0007669"/>
    <property type="project" value="UniProtKB-SubCell"/>
</dbReference>
<feature type="transmembrane region" description="Helical" evidence="7">
    <location>
        <begin position="367"/>
        <end position="384"/>
    </location>
</feature>
<feature type="coiled-coil region" evidence="8">
    <location>
        <begin position="1"/>
        <end position="28"/>
    </location>
</feature>
<evidence type="ECO:0000259" key="9">
    <source>
        <dbReference type="PROSITE" id="PS50928"/>
    </source>
</evidence>
<dbReference type="Gene3D" id="1.10.3720.10">
    <property type="entry name" value="MetI-like"/>
    <property type="match status" value="1"/>
</dbReference>
<keyword evidence="2 7" id="KW-0813">Transport</keyword>
<dbReference type="EMBL" id="CP027019">
    <property type="protein sequence ID" value="AVP49590.1"/>
    <property type="molecule type" value="Genomic_DNA"/>
</dbReference>
<evidence type="ECO:0000256" key="2">
    <source>
        <dbReference type="ARBA" id="ARBA00022448"/>
    </source>
</evidence>
<feature type="domain" description="ABC transmembrane type-1" evidence="9">
    <location>
        <begin position="177"/>
        <end position="384"/>
    </location>
</feature>
<keyword evidence="8" id="KW-0175">Coiled coil</keyword>
<dbReference type="PANTHER" id="PTHR43744">
    <property type="entry name" value="ABC TRANSPORTER PERMEASE PROTEIN MG189-RELATED-RELATED"/>
    <property type="match status" value="1"/>
</dbReference>
<keyword evidence="5 7" id="KW-1133">Transmembrane helix</keyword>
<comment type="similarity">
    <text evidence="7">Belongs to the binding-protein-dependent transport system permease family.</text>
</comment>
<evidence type="ECO:0000256" key="5">
    <source>
        <dbReference type="ARBA" id="ARBA00022989"/>
    </source>
</evidence>
<dbReference type="InterPro" id="IPR035906">
    <property type="entry name" value="MetI-like_sf"/>
</dbReference>
<dbReference type="AlphaFoldDB" id="A0A2S0NKP7"/>
<evidence type="ECO:0000256" key="6">
    <source>
        <dbReference type="ARBA" id="ARBA00023136"/>
    </source>
</evidence>
<comment type="subcellular location">
    <subcellularLocation>
        <location evidence="1 7">Cell membrane</location>
        <topology evidence="1 7">Multi-pass membrane protein</topology>
    </subcellularLocation>
</comment>
<keyword evidence="6 7" id="KW-0472">Membrane</keyword>
<dbReference type="RefSeq" id="WP_303662164.1">
    <property type="nucleotide sequence ID" value="NZ_CP027019.1"/>
</dbReference>
<feature type="transmembrane region" description="Helical" evidence="7">
    <location>
        <begin position="110"/>
        <end position="131"/>
    </location>
</feature>
<evidence type="ECO:0000256" key="1">
    <source>
        <dbReference type="ARBA" id="ARBA00004651"/>
    </source>
</evidence>
<accession>A0A2S0NKP7</accession>
<dbReference type="PANTHER" id="PTHR43744:SF12">
    <property type="entry name" value="ABC TRANSPORTER PERMEASE PROTEIN MG189-RELATED"/>
    <property type="match status" value="1"/>
</dbReference>
<dbReference type="InterPro" id="IPR000515">
    <property type="entry name" value="MetI-like"/>
</dbReference>
<sequence length="400" mass="45318">MKSIQNNNESLTNELDSISTANKLAKRKNDYEDATTDFEKRKRILEDKKKNASSWFVRHLIIFQMLIGLSWRRKYIQIRHYSYLKIINRKKEFTASMTGNNLKSKLGMMAVRAIFLAIMAIIVIFPFYWMISIAFRTPTEINEAATGQMSLWPQSWSTEAFDILFKGRTDLNITTAIFISFGVSITSVITQTSVSLLGGYGVAHFKTRSSEFFVMVLLATMMLPGEALLVGQYLIATKLDMKETFLALFIPFIGNAFSLFLFKNAFDGITDSIKQAAKIDGVSNWKFFWKVAIPLVKPIIFTSVLMSFITSWNSILWPQMVIMENKKLYTIPLILWDIMNATGDPQSAWSITLPDGGKLMDPQNLKMAASLVAIAPMFILFVVSKKYLIRGITKQSGAKG</sequence>
<dbReference type="PROSITE" id="PS50928">
    <property type="entry name" value="ABC_TM1"/>
    <property type="match status" value="1"/>
</dbReference>
<evidence type="ECO:0000256" key="3">
    <source>
        <dbReference type="ARBA" id="ARBA00022475"/>
    </source>
</evidence>
<keyword evidence="3" id="KW-1003">Cell membrane</keyword>
<organism evidence="10 11">
    <name type="scientific">Williamsoniiplasma luminosum</name>
    <dbReference type="NCBI Taxonomy" id="214888"/>
    <lineage>
        <taxon>Bacteria</taxon>
        <taxon>Bacillati</taxon>
        <taxon>Mycoplasmatota</taxon>
        <taxon>Mollicutes</taxon>
        <taxon>Entomoplasmatales</taxon>
        <taxon>Williamsoniiplasma</taxon>
    </lineage>
</organism>
<dbReference type="GO" id="GO:0055085">
    <property type="term" value="P:transmembrane transport"/>
    <property type="evidence" value="ECO:0007669"/>
    <property type="project" value="InterPro"/>
</dbReference>
<gene>
    <name evidence="10" type="ORF">C5T88_03375</name>
</gene>
<evidence type="ECO:0000256" key="4">
    <source>
        <dbReference type="ARBA" id="ARBA00022692"/>
    </source>
</evidence>
<feature type="transmembrane region" description="Helical" evidence="7">
    <location>
        <begin position="287"/>
        <end position="309"/>
    </location>
</feature>
<feature type="transmembrane region" description="Helical" evidence="7">
    <location>
        <begin position="212"/>
        <end position="234"/>
    </location>
</feature>
<keyword evidence="4 7" id="KW-0812">Transmembrane</keyword>
<feature type="transmembrane region" description="Helical" evidence="7">
    <location>
        <begin position="246"/>
        <end position="266"/>
    </location>
</feature>
<evidence type="ECO:0000313" key="10">
    <source>
        <dbReference type="EMBL" id="AVP49590.1"/>
    </source>
</evidence>
<proteinExistence type="inferred from homology"/>
<feature type="transmembrane region" description="Helical" evidence="7">
    <location>
        <begin position="176"/>
        <end position="200"/>
    </location>
</feature>
<protein>
    <recommendedName>
        <fullName evidence="9">ABC transmembrane type-1 domain-containing protein</fullName>
    </recommendedName>
</protein>
<dbReference type="SUPFAM" id="SSF161098">
    <property type="entry name" value="MetI-like"/>
    <property type="match status" value="1"/>
</dbReference>
<name>A0A2S0NKP7_9MOLU</name>
<dbReference type="CDD" id="cd06261">
    <property type="entry name" value="TM_PBP2"/>
    <property type="match status" value="1"/>
</dbReference>
<dbReference type="Pfam" id="PF00528">
    <property type="entry name" value="BPD_transp_1"/>
    <property type="match status" value="1"/>
</dbReference>
<evidence type="ECO:0000256" key="7">
    <source>
        <dbReference type="RuleBase" id="RU363032"/>
    </source>
</evidence>